<dbReference type="AlphaFoldDB" id="A0A1F4U740"/>
<evidence type="ECO:0000256" key="1">
    <source>
        <dbReference type="SAM" id="Phobius"/>
    </source>
</evidence>
<keyword evidence="1" id="KW-0812">Transmembrane</keyword>
<organism evidence="2 3">
    <name type="scientific">candidate division WOR-1 bacterium RIFOXYC2_FULL_46_14</name>
    <dbReference type="NCBI Taxonomy" id="1802587"/>
    <lineage>
        <taxon>Bacteria</taxon>
        <taxon>Bacillati</taxon>
        <taxon>Saganbacteria</taxon>
    </lineage>
</organism>
<feature type="transmembrane region" description="Helical" evidence="1">
    <location>
        <begin position="224"/>
        <end position="241"/>
    </location>
</feature>
<evidence type="ECO:0000313" key="3">
    <source>
        <dbReference type="Proteomes" id="UP000179242"/>
    </source>
</evidence>
<name>A0A1F4U740_UNCSA</name>
<dbReference type="EMBL" id="MEUJ01000002">
    <property type="protein sequence ID" value="OGC40775.1"/>
    <property type="molecule type" value="Genomic_DNA"/>
</dbReference>
<sequence length="242" mass="28150">MSYERKQQQDFEFLLHEYDAAHAEIRLVGERRYNIFKFYSTLIIAIISAISTTYIFKEIPELSRDLLCIGAFAIGVLIAFLVFKEHLNITKNLNKINFIRDKMQLDFLDGVEDKQKEAIHMNTRSVSWLEGFYGKISFWLVIAILVISFCFIYQVKMIQQIDFSSLVRSINFNLFGLFFSFLGASILFVFNNPYRGNASCFTAEETIEKDKKEKNRLNGWQKKGFALIAIGFLLQIIHVFIG</sequence>
<protein>
    <submittedName>
        <fullName evidence="2">Uncharacterized protein</fullName>
    </submittedName>
</protein>
<dbReference type="Proteomes" id="UP000179242">
    <property type="component" value="Unassembled WGS sequence"/>
</dbReference>
<feature type="transmembrane region" description="Helical" evidence="1">
    <location>
        <begin position="36"/>
        <end position="56"/>
    </location>
</feature>
<keyword evidence="1" id="KW-0472">Membrane</keyword>
<keyword evidence="1" id="KW-1133">Transmembrane helix</keyword>
<feature type="transmembrane region" description="Helical" evidence="1">
    <location>
        <begin position="136"/>
        <end position="155"/>
    </location>
</feature>
<proteinExistence type="predicted"/>
<accession>A0A1F4U740</accession>
<comment type="caution">
    <text evidence="2">The sequence shown here is derived from an EMBL/GenBank/DDBJ whole genome shotgun (WGS) entry which is preliminary data.</text>
</comment>
<feature type="transmembrane region" description="Helical" evidence="1">
    <location>
        <begin position="62"/>
        <end position="83"/>
    </location>
</feature>
<gene>
    <name evidence="2" type="ORF">A2438_00550</name>
</gene>
<feature type="transmembrane region" description="Helical" evidence="1">
    <location>
        <begin position="170"/>
        <end position="190"/>
    </location>
</feature>
<evidence type="ECO:0000313" key="2">
    <source>
        <dbReference type="EMBL" id="OGC40775.1"/>
    </source>
</evidence>
<reference evidence="2 3" key="1">
    <citation type="journal article" date="2016" name="Nat. Commun.">
        <title>Thousands of microbial genomes shed light on interconnected biogeochemical processes in an aquifer system.</title>
        <authorList>
            <person name="Anantharaman K."/>
            <person name="Brown C.T."/>
            <person name="Hug L.A."/>
            <person name="Sharon I."/>
            <person name="Castelle C.J."/>
            <person name="Probst A.J."/>
            <person name="Thomas B.C."/>
            <person name="Singh A."/>
            <person name="Wilkins M.J."/>
            <person name="Karaoz U."/>
            <person name="Brodie E.L."/>
            <person name="Williams K.H."/>
            <person name="Hubbard S.S."/>
            <person name="Banfield J.F."/>
        </authorList>
    </citation>
    <scope>NUCLEOTIDE SEQUENCE [LARGE SCALE GENOMIC DNA]</scope>
</reference>